<dbReference type="GO" id="GO:0008270">
    <property type="term" value="F:zinc ion binding"/>
    <property type="evidence" value="ECO:0007669"/>
    <property type="project" value="UniProtKB-KW"/>
</dbReference>
<proteinExistence type="predicted"/>
<dbReference type="InterPro" id="IPR026516">
    <property type="entry name" value="THAP1/10"/>
</dbReference>
<name>A0A6P9A2T8_THRPL</name>
<feature type="domain" description="THAP-type" evidence="6">
    <location>
        <begin position="1"/>
        <end position="81"/>
    </location>
</feature>
<evidence type="ECO:0000256" key="2">
    <source>
        <dbReference type="ARBA" id="ARBA00022771"/>
    </source>
</evidence>
<keyword evidence="1" id="KW-0479">Metal-binding</keyword>
<dbReference type="InterPro" id="IPR027805">
    <property type="entry name" value="Transposase_HTH_dom"/>
</dbReference>
<gene>
    <name evidence="8" type="primary">LOC117651840</name>
</gene>
<evidence type="ECO:0000313" key="7">
    <source>
        <dbReference type="Proteomes" id="UP000515158"/>
    </source>
</evidence>
<dbReference type="SMART" id="SM00692">
    <property type="entry name" value="DM3"/>
    <property type="match status" value="1"/>
</dbReference>
<dbReference type="Pfam" id="PF05485">
    <property type="entry name" value="THAP"/>
    <property type="match status" value="1"/>
</dbReference>
<accession>A0A6P9A2T8</accession>
<reference evidence="8" key="1">
    <citation type="submission" date="2025-08" db="UniProtKB">
        <authorList>
            <consortium name="RefSeq"/>
        </authorList>
    </citation>
    <scope>IDENTIFICATION</scope>
    <source>
        <tissue evidence="8">Total insect</tissue>
    </source>
</reference>
<evidence type="ECO:0000259" key="6">
    <source>
        <dbReference type="PROSITE" id="PS50950"/>
    </source>
</evidence>
<dbReference type="InterPro" id="IPR006612">
    <property type="entry name" value="THAP_Znf"/>
</dbReference>
<organism evidence="8">
    <name type="scientific">Thrips palmi</name>
    <name type="common">Melon thrips</name>
    <dbReference type="NCBI Taxonomy" id="161013"/>
    <lineage>
        <taxon>Eukaryota</taxon>
        <taxon>Metazoa</taxon>
        <taxon>Ecdysozoa</taxon>
        <taxon>Arthropoda</taxon>
        <taxon>Hexapoda</taxon>
        <taxon>Insecta</taxon>
        <taxon>Pterygota</taxon>
        <taxon>Neoptera</taxon>
        <taxon>Paraneoptera</taxon>
        <taxon>Thysanoptera</taxon>
        <taxon>Terebrantia</taxon>
        <taxon>Thripoidea</taxon>
        <taxon>Thripidae</taxon>
        <taxon>Thrips</taxon>
    </lineage>
</organism>
<dbReference type="RefSeq" id="XP_034252142.1">
    <property type="nucleotide sequence ID" value="XM_034396251.1"/>
</dbReference>
<dbReference type="AlphaFoldDB" id="A0A6P9A2T8"/>
<dbReference type="Pfam" id="PF13613">
    <property type="entry name" value="HTH_Tnp_4"/>
    <property type="match status" value="1"/>
</dbReference>
<dbReference type="KEGG" id="tpal:117651840"/>
<dbReference type="Proteomes" id="UP000515158">
    <property type="component" value="Unplaced"/>
</dbReference>
<dbReference type="OrthoDB" id="7331812at2759"/>
<dbReference type="GO" id="GO:0043565">
    <property type="term" value="F:sequence-specific DNA binding"/>
    <property type="evidence" value="ECO:0007669"/>
    <property type="project" value="InterPro"/>
</dbReference>
<dbReference type="Gene3D" id="6.20.210.20">
    <property type="entry name" value="THAP domain"/>
    <property type="match status" value="1"/>
</dbReference>
<keyword evidence="4 5" id="KW-0238">DNA-binding</keyword>
<dbReference type="InterPro" id="IPR038441">
    <property type="entry name" value="THAP_Znf_sf"/>
</dbReference>
<dbReference type="GeneID" id="117651840"/>
<dbReference type="InParanoid" id="A0A6P9A2T8"/>
<keyword evidence="3" id="KW-0862">Zinc</keyword>
<keyword evidence="2 5" id="KW-0863">Zinc-finger</keyword>
<dbReference type="PROSITE" id="PS50950">
    <property type="entry name" value="ZF_THAP"/>
    <property type="match status" value="1"/>
</dbReference>
<keyword evidence="7" id="KW-1185">Reference proteome</keyword>
<protein>
    <submittedName>
        <fullName evidence="8">Uncharacterized protein LOC117651840 isoform X1</fullName>
    </submittedName>
</protein>
<sequence length="429" mass="48357">MVHYCSVPQCNGKWSSTSNLLRFHGFPKDEDISKLWQRAIGCLVPPTNSMKVCSKHFKAIDYQTVLPGCKRLKRYAVPSLFLPTKVDAFSQTNSNVDTVRVSSRNHSSPNEVGSESHRQLTYASKPLQSATEILPASEESTWVKVEVKEELNLSPSMHFSHKEWSNMLNDSEFYYLSGISKNCFQSLFVILTGEPLTLPSCNMAAQEQLLLTLCKYKHNFPYPFLSIFFKMEQSDALAVFSFWTYHMFKTLKLYFGMALKADSKDNQSQSVTVGVVKVPVLQSHWDRHTGCGKSYSLKSLVVVDDESQSVVLCSKLYGKLTSNDLILHEMEFQQCFTPSTSITLQGPLKGSAFVLDGKYRVSLSENAQQCLCSEGGESTMCLLSSFLLNKCFQCLMEVHKILSDGIPPNLLTMSSEIFFNCMMLFNFAK</sequence>
<dbReference type="PANTHER" id="PTHR46600:SF11">
    <property type="entry name" value="THAP DOMAIN-CONTAINING PROTEIN 10"/>
    <property type="match status" value="1"/>
</dbReference>
<dbReference type="SUPFAM" id="SSF57716">
    <property type="entry name" value="Glucocorticoid receptor-like (DNA-binding domain)"/>
    <property type="match status" value="1"/>
</dbReference>
<dbReference type="PANTHER" id="PTHR46600">
    <property type="entry name" value="THAP DOMAIN-CONTAINING"/>
    <property type="match status" value="1"/>
</dbReference>
<evidence type="ECO:0000313" key="8">
    <source>
        <dbReference type="RefSeq" id="XP_034252142.1"/>
    </source>
</evidence>
<evidence type="ECO:0000256" key="3">
    <source>
        <dbReference type="ARBA" id="ARBA00022833"/>
    </source>
</evidence>
<evidence type="ECO:0000256" key="4">
    <source>
        <dbReference type="ARBA" id="ARBA00023125"/>
    </source>
</evidence>
<evidence type="ECO:0000256" key="1">
    <source>
        <dbReference type="ARBA" id="ARBA00022723"/>
    </source>
</evidence>
<dbReference type="SMART" id="SM00980">
    <property type="entry name" value="THAP"/>
    <property type="match status" value="1"/>
</dbReference>
<evidence type="ECO:0000256" key="5">
    <source>
        <dbReference type="PROSITE-ProRule" id="PRU00309"/>
    </source>
</evidence>